<dbReference type="InterPro" id="IPR012296">
    <property type="entry name" value="Nuclease_put_TT1808"/>
</dbReference>
<name>A0A840FAV6_9SPHN</name>
<reference evidence="2 3" key="1">
    <citation type="submission" date="2020-08" db="EMBL/GenBank/DDBJ databases">
        <title>Genomic Encyclopedia of Type Strains, Phase IV (KMG-IV): sequencing the most valuable type-strain genomes for metagenomic binning, comparative biology and taxonomic classification.</title>
        <authorList>
            <person name="Goeker M."/>
        </authorList>
    </citation>
    <scope>NUCLEOTIDE SEQUENCE [LARGE SCALE GENOMIC DNA]</scope>
    <source>
        <strain evidence="2 3">YC6723</strain>
    </source>
</reference>
<dbReference type="SUPFAM" id="SSF52980">
    <property type="entry name" value="Restriction endonuclease-like"/>
    <property type="match status" value="1"/>
</dbReference>
<dbReference type="EMBL" id="JACIEV010000001">
    <property type="protein sequence ID" value="MBB4152647.1"/>
    <property type="molecule type" value="Genomic_DNA"/>
</dbReference>
<dbReference type="GO" id="GO:0004519">
    <property type="term" value="F:endonuclease activity"/>
    <property type="evidence" value="ECO:0007669"/>
    <property type="project" value="UniProtKB-KW"/>
</dbReference>
<keyword evidence="2" id="KW-0378">Hydrolase</keyword>
<sequence>MNRPARIDTDPAQPSPWFTAGEFLRMRDAGAFAGMRVELVEGEIVKMMPAYLAHGEANLTLAARLLAAVGQAGVIGTDVLIAVSDKTMRAADIVVAAQGAPRNKALSANDVMLVVEIADSTLAEDLGAKLADYASAGIAHYWVVDLKGQIIQCMRAPHDGGYDDRVVVRFGEELTLPDGRRIVGL</sequence>
<organism evidence="2 3">
    <name type="scientific">Sphingomonas jinjuensis</name>
    <dbReference type="NCBI Taxonomy" id="535907"/>
    <lineage>
        <taxon>Bacteria</taxon>
        <taxon>Pseudomonadati</taxon>
        <taxon>Pseudomonadota</taxon>
        <taxon>Alphaproteobacteria</taxon>
        <taxon>Sphingomonadales</taxon>
        <taxon>Sphingomonadaceae</taxon>
        <taxon>Sphingomonas</taxon>
    </lineage>
</organism>
<evidence type="ECO:0000313" key="2">
    <source>
        <dbReference type="EMBL" id="MBB4152647.1"/>
    </source>
</evidence>
<dbReference type="RefSeq" id="WP_183982240.1">
    <property type="nucleotide sequence ID" value="NZ_JACIEV010000001.1"/>
</dbReference>
<proteinExistence type="predicted"/>
<protein>
    <submittedName>
        <fullName evidence="2">Uma2 family endonuclease</fullName>
    </submittedName>
</protein>
<dbReference type="PANTHER" id="PTHR35400">
    <property type="entry name" value="SLR1083 PROTEIN"/>
    <property type="match status" value="1"/>
</dbReference>
<dbReference type="Gene3D" id="3.90.1570.10">
    <property type="entry name" value="tt1808, chain A"/>
    <property type="match status" value="1"/>
</dbReference>
<feature type="domain" description="Putative restriction endonuclease" evidence="1">
    <location>
        <begin position="22"/>
        <end position="178"/>
    </location>
</feature>
<evidence type="ECO:0000259" key="1">
    <source>
        <dbReference type="Pfam" id="PF05685"/>
    </source>
</evidence>
<dbReference type="PANTHER" id="PTHR35400:SF3">
    <property type="entry name" value="SLL1072 PROTEIN"/>
    <property type="match status" value="1"/>
</dbReference>
<keyword evidence="2" id="KW-0540">Nuclease</keyword>
<dbReference type="Pfam" id="PF05685">
    <property type="entry name" value="Uma2"/>
    <property type="match status" value="1"/>
</dbReference>
<dbReference type="InterPro" id="IPR011335">
    <property type="entry name" value="Restrct_endonuc-II-like"/>
</dbReference>
<dbReference type="InterPro" id="IPR008538">
    <property type="entry name" value="Uma2"/>
</dbReference>
<accession>A0A840FAV6</accession>
<keyword evidence="2" id="KW-0255">Endonuclease</keyword>
<comment type="caution">
    <text evidence="2">The sequence shown here is derived from an EMBL/GenBank/DDBJ whole genome shotgun (WGS) entry which is preliminary data.</text>
</comment>
<dbReference type="CDD" id="cd06260">
    <property type="entry name" value="DUF820-like"/>
    <property type="match status" value="1"/>
</dbReference>
<dbReference type="Proteomes" id="UP000529795">
    <property type="component" value="Unassembled WGS sequence"/>
</dbReference>
<dbReference type="AlphaFoldDB" id="A0A840FAV6"/>
<evidence type="ECO:0000313" key="3">
    <source>
        <dbReference type="Proteomes" id="UP000529795"/>
    </source>
</evidence>
<keyword evidence="3" id="KW-1185">Reference proteome</keyword>
<gene>
    <name evidence="2" type="ORF">GGQ80_000523</name>
</gene>